<dbReference type="InterPro" id="IPR036680">
    <property type="entry name" value="SPOR-like_sf"/>
</dbReference>
<feature type="domain" description="SPOR" evidence="2">
    <location>
        <begin position="118"/>
        <end position="197"/>
    </location>
</feature>
<evidence type="ECO:0000313" key="4">
    <source>
        <dbReference type="Proteomes" id="UP000320404"/>
    </source>
</evidence>
<sequence length="197" mass="21930">MTQDFAKIRPEPLLEKKPVEAPPAWSLMITGMVLGITIGLFACVLLYLSGNVPSLNQATPVAAAEAFSAEPLQQAQAPSDGNQAQDPELELEFYTELQEYEVLVDATPVDLSYQDPERKLVKDYVLQTGAFQRRELAETEMRRQEDLGLTVFVKDQTLVGRSLFLVQSGPYATNGELENAETVLRRNSIPFLRLTVQ</sequence>
<organism evidence="3 4">
    <name type="scientific">OM182 bacterium</name>
    <dbReference type="NCBI Taxonomy" id="2510334"/>
    <lineage>
        <taxon>Bacteria</taxon>
        <taxon>Pseudomonadati</taxon>
        <taxon>Pseudomonadota</taxon>
        <taxon>Gammaproteobacteria</taxon>
        <taxon>OMG group</taxon>
        <taxon>OM182 clade</taxon>
    </lineage>
</organism>
<comment type="caution">
    <text evidence="3">The sequence shown here is derived from an EMBL/GenBank/DDBJ whole genome shotgun (WGS) entry which is preliminary data.</text>
</comment>
<dbReference type="Proteomes" id="UP000320404">
    <property type="component" value="Unassembled WGS sequence"/>
</dbReference>
<dbReference type="Pfam" id="PF05036">
    <property type="entry name" value="SPOR"/>
    <property type="match status" value="1"/>
</dbReference>
<dbReference type="SUPFAM" id="SSF110997">
    <property type="entry name" value="Sporulation related repeat"/>
    <property type="match status" value="1"/>
</dbReference>
<accession>A0A520S5E1</accession>
<evidence type="ECO:0000256" key="1">
    <source>
        <dbReference type="SAM" id="Phobius"/>
    </source>
</evidence>
<evidence type="ECO:0000313" key="3">
    <source>
        <dbReference type="EMBL" id="RZO77619.1"/>
    </source>
</evidence>
<proteinExistence type="predicted"/>
<dbReference type="Gene3D" id="3.30.70.1070">
    <property type="entry name" value="Sporulation related repeat"/>
    <property type="match status" value="1"/>
</dbReference>
<keyword evidence="1" id="KW-0472">Membrane</keyword>
<dbReference type="InterPro" id="IPR007730">
    <property type="entry name" value="SPOR-like_dom"/>
</dbReference>
<name>A0A520S5E1_9GAMM</name>
<keyword evidence="1" id="KW-1133">Transmembrane helix</keyword>
<evidence type="ECO:0000259" key="2">
    <source>
        <dbReference type="PROSITE" id="PS51724"/>
    </source>
</evidence>
<keyword evidence="1" id="KW-0812">Transmembrane</keyword>
<dbReference type="AlphaFoldDB" id="A0A520S5E1"/>
<dbReference type="EMBL" id="SHAH01000012">
    <property type="protein sequence ID" value="RZO77619.1"/>
    <property type="molecule type" value="Genomic_DNA"/>
</dbReference>
<protein>
    <submittedName>
        <fullName evidence="3">SPOR domain-containing protein</fullName>
    </submittedName>
</protein>
<dbReference type="PROSITE" id="PS51724">
    <property type="entry name" value="SPOR"/>
    <property type="match status" value="1"/>
</dbReference>
<reference evidence="3 4" key="1">
    <citation type="submission" date="2019-02" db="EMBL/GenBank/DDBJ databases">
        <title>Prokaryotic population dynamics and viral predation in marine succession experiment using metagenomics: the confinement effect.</title>
        <authorList>
            <person name="Haro-Moreno J.M."/>
            <person name="Rodriguez-Valera F."/>
            <person name="Lopez-Perez M."/>
        </authorList>
    </citation>
    <scope>NUCLEOTIDE SEQUENCE [LARGE SCALE GENOMIC DNA]</scope>
    <source>
        <strain evidence="3">MED-G158</strain>
    </source>
</reference>
<gene>
    <name evidence="3" type="ORF">EVA69_01580</name>
</gene>
<feature type="transmembrane region" description="Helical" evidence="1">
    <location>
        <begin position="24"/>
        <end position="48"/>
    </location>
</feature>
<dbReference type="GO" id="GO:0042834">
    <property type="term" value="F:peptidoglycan binding"/>
    <property type="evidence" value="ECO:0007669"/>
    <property type="project" value="InterPro"/>
</dbReference>